<gene>
    <name evidence="2" type="ORF">OV079_50715</name>
</gene>
<name>A0A9X3F944_9BACT</name>
<evidence type="ECO:0000313" key="3">
    <source>
        <dbReference type="Proteomes" id="UP001150924"/>
    </source>
</evidence>
<dbReference type="EMBL" id="JAPNKE010000002">
    <property type="protein sequence ID" value="MCY1013671.1"/>
    <property type="molecule type" value="Genomic_DNA"/>
</dbReference>
<organism evidence="2 3">
    <name type="scientific">Nannocystis pusilla</name>
    <dbReference type="NCBI Taxonomy" id="889268"/>
    <lineage>
        <taxon>Bacteria</taxon>
        <taxon>Pseudomonadati</taxon>
        <taxon>Myxococcota</taxon>
        <taxon>Polyangia</taxon>
        <taxon>Nannocystales</taxon>
        <taxon>Nannocystaceae</taxon>
        <taxon>Nannocystis</taxon>
    </lineage>
</organism>
<dbReference type="Proteomes" id="UP001150924">
    <property type="component" value="Unassembled WGS sequence"/>
</dbReference>
<dbReference type="AlphaFoldDB" id="A0A9X3F944"/>
<proteinExistence type="predicted"/>
<accession>A0A9X3F944</accession>
<feature type="domain" description="DUF6875" evidence="1">
    <location>
        <begin position="2"/>
        <end position="123"/>
    </location>
</feature>
<dbReference type="Pfam" id="PF21780">
    <property type="entry name" value="DUF6875"/>
    <property type="match status" value="1"/>
</dbReference>
<protein>
    <recommendedName>
        <fullName evidence="1">DUF6875 domain-containing protein</fullName>
    </recommendedName>
</protein>
<sequence>MRTWLKTFISRPNPIIGRKGSVCPFVEPGLNRFRSIRFHVYEGELHPAAVESVIRALVARFPTELPTTGMGREFRAILTLFPELPNDAGPWFIDPIQQALKPEITAQGLMIGQSIPAAASPACTTPTTARSKRRTRCW</sequence>
<evidence type="ECO:0000259" key="1">
    <source>
        <dbReference type="Pfam" id="PF21780"/>
    </source>
</evidence>
<reference evidence="2" key="1">
    <citation type="submission" date="2022-11" db="EMBL/GenBank/DDBJ databases">
        <title>Minimal conservation of predation-associated metabolite biosynthetic gene clusters underscores biosynthetic potential of Myxococcota including descriptions for ten novel species: Archangium lansinium sp. nov., Myxococcus landrumus sp. nov., Nannocystis bai.</title>
        <authorList>
            <person name="Ahearne A."/>
            <person name="Stevens C."/>
            <person name="Phillips K."/>
        </authorList>
    </citation>
    <scope>NUCLEOTIDE SEQUENCE</scope>
    <source>
        <strain evidence="2">Na p29</strain>
    </source>
</reference>
<keyword evidence="3" id="KW-1185">Reference proteome</keyword>
<dbReference type="InterPro" id="IPR049240">
    <property type="entry name" value="DUF6875"/>
</dbReference>
<comment type="caution">
    <text evidence="2">The sequence shown here is derived from an EMBL/GenBank/DDBJ whole genome shotgun (WGS) entry which is preliminary data.</text>
</comment>
<evidence type="ECO:0000313" key="2">
    <source>
        <dbReference type="EMBL" id="MCY1013671.1"/>
    </source>
</evidence>